<keyword evidence="3" id="KW-1185">Reference proteome</keyword>
<dbReference type="InterPro" id="IPR052523">
    <property type="entry name" value="Trichothecene_AcTrans"/>
</dbReference>
<organism evidence="2 3">
    <name type="scientific">Umbelopsis vinacea</name>
    <dbReference type="NCBI Taxonomy" id="44442"/>
    <lineage>
        <taxon>Eukaryota</taxon>
        <taxon>Fungi</taxon>
        <taxon>Fungi incertae sedis</taxon>
        <taxon>Mucoromycota</taxon>
        <taxon>Mucoromycotina</taxon>
        <taxon>Umbelopsidomycetes</taxon>
        <taxon>Umbelopsidales</taxon>
        <taxon>Umbelopsidaceae</taxon>
        <taxon>Umbelopsis</taxon>
    </lineage>
</organism>
<dbReference type="EMBL" id="JAEPRA010000006">
    <property type="protein sequence ID" value="KAG2183983.1"/>
    <property type="molecule type" value="Genomic_DNA"/>
</dbReference>
<dbReference type="Gene3D" id="3.40.630.30">
    <property type="match status" value="1"/>
</dbReference>
<dbReference type="Proteomes" id="UP000612746">
    <property type="component" value="Unassembled WGS sequence"/>
</dbReference>
<proteinExistence type="predicted"/>
<dbReference type="CDD" id="cd04301">
    <property type="entry name" value="NAT_SF"/>
    <property type="match status" value="1"/>
</dbReference>
<accession>A0A8H7ULC4</accession>
<gene>
    <name evidence="2" type="ORF">INT44_008994</name>
</gene>
<dbReference type="PANTHER" id="PTHR42791">
    <property type="entry name" value="GNAT FAMILY ACETYLTRANSFERASE"/>
    <property type="match status" value="1"/>
</dbReference>
<name>A0A8H7ULC4_9FUNG</name>
<dbReference type="InterPro" id="IPR016181">
    <property type="entry name" value="Acyl_CoA_acyltransferase"/>
</dbReference>
<dbReference type="InterPro" id="IPR000182">
    <property type="entry name" value="GNAT_dom"/>
</dbReference>
<dbReference type="AlphaFoldDB" id="A0A8H7ULC4"/>
<evidence type="ECO:0000313" key="3">
    <source>
        <dbReference type="Proteomes" id="UP000612746"/>
    </source>
</evidence>
<dbReference type="Pfam" id="PF00583">
    <property type="entry name" value="Acetyltransf_1"/>
    <property type="match status" value="1"/>
</dbReference>
<dbReference type="PROSITE" id="PS51186">
    <property type="entry name" value="GNAT"/>
    <property type="match status" value="1"/>
</dbReference>
<dbReference type="SUPFAM" id="SSF55729">
    <property type="entry name" value="Acyl-CoA N-acyltransferases (Nat)"/>
    <property type="match status" value="1"/>
</dbReference>
<evidence type="ECO:0000313" key="2">
    <source>
        <dbReference type="EMBL" id="KAG2183983.1"/>
    </source>
</evidence>
<feature type="domain" description="N-acetyltransferase" evidence="1">
    <location>
        <begin position="73"/>
        <end position="224"/>
    </location>
</feature>
<dbReference type="GO" id="GO:0016747">
    <property type="term" value="F:acyltransferase activity, transferring groups other than amino-acyl groups"/>
    <property type="evidence" value="ECO:0007669"/>
    <property type="project" value="InterPro"/>
</dbReference>
<protein>
    <recommendedName>
        <fullName evidence="1">N-acetyltransferase domain-containing protein</fullName>
    </recommendedName>
</protein>
<evidence type="ECO:0000259" key="1">
    <source>
        <dbReference type="PROSITE" id="PS51186"/>
    </source>
</evidence>
<dbReference type="OrthoDB" id="61113at2759"/>
<comment type="caution">
    <text evidence="2">The sequence shown here is derived from an EMBL/GenBank/DDBJ whole genome shotgun (WGS) entry which is preliminary data.</text>
</comment>
<sequence>MLLTAQQALVPASKLSRKITLDGHSFTSVRPIIKHADNEAAFVLAESYTGIYTPYNARLSHQENQALDKINQELFAAIIGAAAAESRDFAIQVDGCKGVLLWSSSRFADLHKNVRWKLPKIFGWYQAMRVHLAHQSIAKRIQRQVMGQREHLTILYLGVLPQERNKGYGSALLEHVLRKADEAGLPVYAEVTNPAAAGLLDRFDFVERAAKQLDKRLQLHIMVREPQYSGSVSKSLEIRPGRRCSAESSNGI</sequence>
<reference evidence="2" key="1">
    <citation type="submission" date="2020-12" db="EMBL/GenBank/DDBJ databases">
        <title>Metabolic potential, ecology and presence of endohyphal bacteria is reflected in genomic diversity of Mucoromycotina.</title>
        <authorList>
            <person name="Muszewska A."/>
            <person name="Okrasinska A."/>
            <person name="Steczkiewicz K."/>
            <person name="Drgas O."/>
            <person name="Orlowska M."/>
            <person name="Perlinska-Lenart U."/>
            <person name="Aleksandrzak-Piekarczyk T."/>
            <person name="Szatraj K."/>
            <person name="Zielenkiewicz U."/>
            <person name="Pilsyk S."/>
            <person name="Malc E."/>
            <person name="Mieczkowski P."/>
            <person name="Kruszewska J.S."/>
            <person name="Biernat P."/>
            <person name="Pawlowska J."/>
        </authorList>
    </citation>
    <scope>NUCLEOTIDE SEQUENCE</scope>
    <source>
        <strain evidence="2">WA0000051536</strain>
    </source>
</reference>
<dbReference type="PANTHER" id="PTHR42791:SF1">
    <property type="entry name" value="N-ACETYLTRANSFERASE DOMAIN-CONTAINING PROTEIN"/>
    <property type="match status" value="1"/>
</dbReference>